<feature type="region of interest" description="Disordered" evidence="3">
    <location>
        <begin position="243"/>
        <end position="371"/>
    </location>
</feature>
<organism evidence="4 5">
    <name type="scientific">Collybiopsis confluens</name>
    <dbReference type="NCBI Taxonomy" id="2823264"/>
    <lineage>
        <taxon>Eukaryota</taxon>
        <taxon>Fungi</taxon>
        <taxon>Dikarya</taxon>
        <taxon>Basidiomycota</taxon>
        <taxon>Agaricomycotina</taxon>
        <taxon>Agaricomycetes</taxon>
        <taxon>Agaricomycetidae</taxon>
        <taxon>Agaricales</taxon>
        <taxon>Marasmiineae</taxon>
        <taxon>Omphalotaceae</taxon>
        <taxon>Collybiopsis</taxon>
    </lineage>
</organism>
<feature type="compositionally biased region" description="Basic and acidic residues" evidence="3">
    <location>
        <begin position="124"/>
        <end position="141"/>
    </location>
</feature>
<dbReference type="OrthoDB" id="6259853at2759"/>
<evidence type="ECO:0000256" key="2">
    <source>
        <dbReference type="ARBA" id="ARBA00023054"/>
    </source>
</evidence>
<dbReference type="GO" id="GO:0042393">
    <property type="term" value="F:histone binding"/>
    <property type="evidence" value="ECO:0007669"/>
    <property type="project" value="TreeGrafter"/>
</dbReference>
<dbReference type="GO" id="GO:0006334">
    <property type="term" value="P:nucleosome assembly"/>
    <property type="evidence" value="ECO:0007669"/>
    <property type="project" value="TreeGrafter"/>
</dbReference>
<feature type="compositionally biased region" description="Polar residues" evidence="3">
    <location>
        <begin position="301"/>
        <end position="319"/>
    </location>
</feature>
<dbReference type="GO" id="GO:0005730">
    <property type="term" value="C:nucleolus"/>
    <property type="evidence" value="ECO:0007669"/>
    <property type="project" value="TreeGrafter"/>
</dbReference>
<dbReference type="PANTHER" id="PTHR22691">
    <property type="entry name" value="YEAST SPT2-RELATED"/>
    <property type="match status" value="1"/>
</dbReference>
<dbReference type="PANTHER" id="PTHR22691:SF8">
    <property type="entry name" value="PROTEIN SPT2 HOMOLOG"/>
    <property type="match status" value="1"/>
</dbReference>
<evidence type="ECO:0000313" key="4">
    <source>
        <dbReference type="EMBL" id="KAF5392179.1"/>
    </source>
</evidence>
<feature type="compositionally biased region" description="Polar residues" evidence="3">
    <location>
        <begin position="259"/>
        <end position="272"/>
    </location>
</feature>
<evidence type="ECO:0000313" key="5">
    <source>
        <dbReference type="Proteomes" id="UP000518752"/>
    </source>
</evidence>
<feature type="compositionally biased region" description="Low complexity" evidence="3">
    <location>
        <begin position="179"/>
        <end position="192"/>
    </location>
</feature>
<dbReference type="SMART" id="SM00784">
    <property type="entry name" value="SPT2"/>
    <property type="match status" value="1"/>
</dbReference>
<gene>
    <name evidence="4" type="ORF">D9757_001608</name>
</gene>
<evidence type="ECO:0008006" key="6">
    <source>
        <dbReference type="Google" id="ProtNLM"/>
    </source>
</evidence>
<feature type="compositionally biased region" description="Low complexity" evidence="3">
    <location>
        <begin position="283"/>
        <end position="300"/>
    </location>
</feature>
<feature type="compositionally biased region" description="Polar residues" evidence="3">
    <location>
        <begin position="142"/>
        <end position="160"/>
    </location>
</feature>
<reference evidence="4 5" key="1">
    <citation type="journal article" date="2020" name="ISME J.">
        <title>Uncovering the hidden diversity of litter-decomposition mechanisms in mushroom-forming fungi.</title>
        <authorList>
            <person name="Floudas D."/>
            <person name="Bentzer J."/>
            <person name="Ahren D."/>
            <person name="Johansson T."/>
            <person name="Persson P."/>
            <person name="Tunlid A."/>
        </authorList>
    </citation>
    <scope>NUCLEOTIDE SEQUENCE [LARGE SCALE GENOMIC DNA]</scope>
    <source>
        <strain evidence="4 5">CBS 406.79</strain>
    </source>
</reference>
<dbReference type="AlphaFoldDB" id="A0A8H5HZA7"/>
<sequence>MSSFAALMAISATQTEASKTQADAILADRKRREAEARKDRLEQEKKDRAREVMLRKRHFEEKQKEEERNRKKEEEKKALEAQVERRKAAERDHLLYGAPKKSNAGKPRIQKTVSHATVDDGEDMGSRSEPLTREELRERKLQTQLKRQFTAAKRSTTTGGYQRHGRRLPGGAVDVLTNGPSASSGPSSGSQSVKARLAAMPNTLTKLNTVKRDTRTIDEILQDRAKERELKILDGEEALAFDDWFGNKKKEKSRPGSVAPTSGENTPKSSVPGSRAPGTPPTSSLAKKSSAISKPAMPSKQISKSASRPSEKQLSSRQTPLGFRAAPASSSRGSSSMPVFKKRARSPGRSESPRPKRRAVPRSSEELDDDFDDDVVDMKGLIWGIMGKNRNDYVKMDVFSDDEDMEADASALEREEKQSARLAKREDLAAMEEERRREEEKRRRKMMRN</sequence>
<evidence type="ECO:0000256" key="3">
    <source>
        <dbReference type="SAM" id="MobiDB-lite"/>
    </source>
</evidence>
<keyword evidence="5" id="KW-1185">Reference proteome</keyword>
<dbReference type="GO" id="GO:0003677">
    <property type="term" value="F:DNA binding"/>
    <property type="evidence" value="ECO:0007669"/>
    <property type="project" value="TreeGrafter"/>
</dbReference>
<feature type="compositionally biased region" description="Polar residues" evidence="3">
    <location>
        <begin position="12"/>
        <end position="21"/>
    </location>
</feature>
<comment type="caution">
    <text evidence="4">The sequence shown here is derived from an EMBL/GenBank/DDBJ whole genome shotgun (WGS) entry which is preliminary data.</text>
</comment>
<protein>
    <recommendedName>
        <fullName evidence="6">SPT2 chromatin protein</fullName>
    </recommendedName>
</protein>
<keyword evidence="2" id="KW-0175">Coiled coil</keyword>
<feature type="region of interest" description="Disordered" evidence="3">
    <location>
        <begin position="12"/>
        <end position="202"/>
    </location>
</feature>
<proteinExistence type="inferred from homology"/>
<comment type="similarity">
    <text evidence="1">Belongs to the SPT2 family.</text>
</comment>
<dbReference type="Proteomes" id="UP000518752">
    <property type="component" value="Unassembled WGS sequence"/>
</dbReference>
<dbReference type="GO" id="GO:0006360">
    <property type="term" value="P:transcription by RNA polymerase I"/>
    <property type="evidence" value="ECO:0007669"/>
    <property type="project" value="TreeGrafter"/>
</dbReference>
<evidence type="ECO:0000256" key="1">
    <source>
        <dbReference type="ARBA" id="ARBA00006461"/>
    </source>
</evidence>
<accession>A0A8H5HZA7</accession>
<name>A0A8H5HZA7_9AGAR</name>
<dbReference type="Pfam" id="PF08243">
    <property type="entry name" value="SPT2"/>
    <property type="match status" value="1"/>
</dbReference>
<feature type="compositionally biased region" description="Basic and acidic residues" evidence="3">
    <location>
        <begin position="411"/>
        <end position="441"/>
    </location>
</feature>
<feature type="compositionally biased region" description="Basic and acidic residues" evidence="3">
    <location>
        <begin position="26"/>
        <end position="94"/>
    </location>
</feature>
<dbReference type="EMBL" id="JAACJN010000006">
    <property type="protein sequence ID" value="KAF5392179.1"/>
    <property type="molecule type" value="Genomic_DNA"/>
</dbReference>
<feature type="region of interest" description="Disordered" evidence="3">
    <location>
        <begin position="407"/>
        <end position="449"/>
    </location>
</feature>
<dbReference type="InterPro" id="IPR013256">
    <property type="entry name" value="Chromatin_SPT2"/>
</dbReference>